<dbReference type="AlphaFoldDB" id="A0A2N5C6P6"/>
<sequence>MSGSEDNPFWLRPGAPRQRESGLVERVLHQAGKAGGKVGNLVGKGTHHRPGARLGRGHVAGRCAEDARSGASRRVTVKTRIVDMAKTGPGAIGLHLRYIARDGVGREGEAGQAYGPAADEADLDAFRMRSAGDRHQFRLIVSPEAAGELVDLRTYTRHLMTRVEADLGTRLEWVAANHWNTANPHVHIVLRGKDETGQDLIIAGDYISQTMRQRASELATDWLGPRTELEMRRGCLHEVEQNRWTDLDSTLQSALAPDGLARKAIFDATHPGSGKALKNRLHHLVRLGLAAERQPGVWKVSRHAEATLRALGDRADMILTTQRALAGRPRELAVFEPHEAGHGIVGRVVGKGLTDERHDKAYLVVDGVDGKAHYIALPMRAELSQYPKGAVIEVSGSAVSRVIDGNIAAMAVNGIYRVDHHLAIAQGAPRGAEQGERKDEERDGGRGEHDPEMILTRHLQRLRVLRQAGIVERVAEGIWRVPVDLTERGRQHDATHRTGGVTIGLKSSLPVHRQIRLVAPTWLDRQLLVDGRGLAEVGFGGEVRQALHERAGFLVEQRLAVRREDRVFLAPNLLVALRGRELEAAAQEIAKQTGLVNRPLVEGRLAEGIYRRSVTLASGRFAMLDDGTGFCLVPWKPIIERHLGQRVAAQMHGGDVSWDIGRQRRPAMS</sequence>
<dbReference type="EMBL" id="PJRP01000014">
    <property type="protein sequence ID" value="PLP97899.1"/>
    <property type="molecule type" value="Genomic_DNA"/>
</dbReference>
<reference evidence="2 3" key="1">
    <citation type="submission" date="2017-12" db="EMBL/GenBank/DDBJ databases">
        <title>Genome sequence of the active heterotrophic nitrifier-denitrifier, Cupriavidus pauculus UM1.</title>
        <authorList>
            <person name="Putonti C."/>
            <person name="Castignetti D."/>
        </authorList>
    </citation>
    <scope>NUCLEOTIDE SEQUENCE [LARGE SCALE GENOMIC DNA]</scope>
    <source>
        <strain evidence="2 3">UM1</strain>
    </source>
</reference>
<feature type="region of interest" description="Disordered" evidence="1">
    <location>
        <begin position="426"/>
        <end position="451"/>
    </location>
</feature>
<name>A0A2N5C6P6_9BURK</name>
<feature type="region of interest" description="Disordered" evidence="1">
    <location>
        <begin position="35"/>
        <end position="56"/>
    </location>
</feature>
<proteinExistence type="predicted"/>
<comment type="caution">
    <text evidence="2">The sequence shown here is derived from an EMBL/GenBank/DDBJ whole genome shotgun (WGS) entry which is preliminary data.</text>
</comment>
<dbReference type="Pfam" id="PF11843">
    <property type="entry name" value="DUF3363"/>
    <property type="match status" value="1"/>
</dbReference>
<dbReference type="OrthoDB" id="9809969at2"/>
<organism evidence="2 3">
    <name type="scientific">Cupriavidus pauculus</name>
    <dbReference type="NCBI Taxonomy" id="82633"/>
    <lineage>
        <taxon>Bacteria</taxon>
        <taxon>Pseudomonadati</taxon>
        <taxon>Pseudomonadota</taxon>
        <taxon>Betaproteobacteria</taxon>
        <taxon>Burkholderiales</taxon>
        <taxon>Burkholderiaceae</taxon>
        <taxon>Cupriavidus</taxon>
    </lineage>
</organism>
<protein>
    <submittedName>
        <fullName evidence="2">Type VI secretion protein</fullName>
    </submittedName>
</protein>
<dbReference type="InterPro" id="IPR021795">
    <property type="entry name" value="DUF3363"/>
</dbReference>
<evidence type="ECO:0000313" key="2">
    <source>
        <dbReference type="EMBL" id="PLP97899.1"/>
    </source>
</evidence>
<dbReference type="Proteomes" id="UP000234341">
    <property type="component" value="Unassembled WGS sequence"/>
</dbReference>
<evidence type="ECO:0000256" key="1">
    <source>
        <dbReference type="SAM" id="MobiDB-lite"/>
    </source>
</evidence>
<gene>
    <name evidence="2" type="ORF">CYJ10_24145</name>
</gene>
<feature type="compositionally biased region" description="Basic and acidic residues" evidence="1">
    <location>
        <begin position="433"/>
        <end position="451"/>
    </location>
</feature>
<evidence type="ECO:0000313" key="3">
    <source>
        <dbReference type="Proteomes" id="UP000234341"/>
    </source>
</evidence>
<accession>A0A2N5C6P6</accession>
<dbReference type="RefSeq" id="WP_101683985.1">
    <property type="nucleotide sequence ID" value="NZ_PJRP01000014.1"/>
</dbReference>